<dbReference type="PANTHER" id="PTHR48048:SF30">
    <property type="entry name" value="GLYCOSYLTRANSFERASE"/>
    <property type="match status" value="1"/>
</dbReference>
<evidence type="ECO:0000313" key="5">
    <source>
        <dbReference type="Proteomes" id="UP001206925"/>
    </source>
</evidence>
<keyword evidence="5" id="KW-1185">Reference proteome</keyword>
<proteinExistence type="inferred from homology"/>
<keyword evidence="3" id="KW-0808">Transferase</keyword>
<dbReference type="Proteomes" id="UP001206925">
    <property type="component" value="Unassembled WGS sequence"/>
</dbReference>
<evidence type="ECO:0000313" key="4">
    <source>
        <dbReference type="EMBL" id="KAI7753363.1"/>
    </source>
</evidence>
<dbReference type="InterPro" id="IPR050481">
    <property type="entry name" value="UDP-glycosyltransf_plant"/>
</dbReference>
<organism evidence="4 5">
    <name type="scientific">Ambrosia artemisiifolia</name>
    <name type="common">Common ragweed</name>
    <dbReference type="NCBI Taxonomy" id="4212"/>
    <lineage>
        <taxon>Eukaryota</taxon>
        <taxon>Viridiplantae</taxon>
        <taxon>Streptophyta</taxon>
        <taxon>Embryophyta</taxon>
        <taxon>Tracheophyta</taxon>
        <taxon>Spermatophyta</taxon>
        <taxon>Magnoliopsida</taxon>
        <taxon>eudicotyledons</taxon>
        <taxon>Gunneridae</taxon>
        <taxon>Pentapetalae</taxon>
        <taxon>asterids</taxon>
        <taxon>campanulids</taxon>
        <taxon>Asterales</taxon>
        <taxon>Asteraceae</taxon>
        <taxon>Asteroideae</taxon>
        <taxon>Heliantheae alliance</taxon>
        <taxon>Heliantheae</taxon>
        <taxon>Ambrosia</taxon>
    </lineage>
</organism>
<dbReference type="InterPro" id="IPR035595">
    <property type="entry name" value="UDP_glycos_trans_CS"/>
</dbReference>
<dbReference type="PANTHER" id="PTHR48048">
    <property type="entry name" value="GLYCOSYLTRANSFERASE"/>
    <property type="match status" value="1"/>
</dbReference>
<evidence type="ECO:0000256" key="1">
    <source>
        <dbReference type="ARBA" id="ARBA00009995"/>
    </source>
</evidence>
<dbReference type="PROSITE" id="PS00375">
    <property type="entry name" value="UDPGT"/>
    <property type="match status" value="1"/>
</dbReference>
<dbReference type="FunFam" id="3.40.50.2000:FF:000020">
    <property type="entry name" value="Glycosyltransferase"/>
    <property type="match status" value="2"/>
</dbReference>
<dbReference type="InterPro" id="IPR002213">
    <property type="entry name" value="UDP_glucos_trans"/>
</dbReference>
<dbReference type="CDD" id="cd03784">
    <property type="entry name" value="GT1_Gtf-like"/>
    <property type="match status" value="2"/>
</dbReference>
<gene>
    <name evidence="4" type="ORF">M8C21_023948</name>
</gene>
<evidence type="ECO:0000256" key="3">
    <source>
        <dbReference type="ARBA" id="ARBA00022679"/>
    </source>
</evidence>
<reference evidence="4" key="1">
    <citation type="submission" date="2022-06" db="EMBL/GenBank/DDBJ databases">
        <title>Uncovering the hologenomic basis of an extraordinary plant invasion.</title>
        <authorList>
            <person name="Bieker V.C."/>
            <person name="Martin M.D."/>
            <person name="Gilbert T."/>
            <person name="Hodgins K."/>
            <person name="Battlay P."/>
            <person name="Petersen B."/>
            <person name="Wilson J."/>
        </authorList>
    </citation>
    <scope>NUCLEOTIDE SEQUENCE</scope>
    <source>
        <strain evidence="4">AA19_3_7</strain>
        <tissue evidence="4">Leaf</tissue>
    </source>
</reference>
<sequence length="898" mass="98361">MAVIVLYPSPGMGHLISMVELGKLITKHHPSYSIIVLTLIPSFNTGTIAAYVRHVSATSPTITFHYLPDIPLDPLSFPSIEAIIFELIRCSNPNVDRALQTISSSSNITAFVIDMFCTSAISVADNLNLPVYYFFTSGACFLAQLLYMPTLDKTTTKSLKDMNTLIHSPGLPPIPSSDIVVPLLDRTSTDYSDFLEICKQLPKSIGIIINTFDSLEPKAIKAINDGVCVPDRPTPPIYGVGPLVATGSDGSHECLSWLDLQPSGSVVYLCFGSGGAFSSEQLKEIAKGLEMSGVRFLWVVRSPPSTKKEDRFLPPPELDLDVLLPEGFLERTKDRGFVVKKWAPQVDVLRHKSVGGFVTHCGWNSILEAVCAGVPMVAWPLYAEQKFNKVVLRDDMKLALAMDESEGGMVTAIEVEKRVRELMEGDEGKVVREVVTTRKKEAEMALSDGGSARVALSKLLGKFIIKHHPSYSITVLTLTNSFNTGSITSYVQHISSTIPAIAFHHLPDIPLDLKTYPSTDAVLFDLIQRSVHNVADALNSISPSALIIDLFCTSAMAAAAKLNIPVYYFITSGACCVVELLYFPTLDRDYPGSFKDMNRLVYSPGRPPILSSDMPAPVLDRSSTDYAGFLELSRHMPKAAGIIVNTFDSLEPKPIKAIRDGLCVPDQPTPPLYCVGPLLADGSDGSHECLKWLDGQPRHSVVYLCFGSEGLFSSDQLKEIAKGLEMSGHRFLWVIRSPPMVNKDDWDLLLPHGFLDRTKDRGLVVKNWAPQVKVLGHESVGGFVTHCGWNSVLEATRAGVPMVAWPLYAEQRLNKIMMVEEMKLALPMEELEDGKVGAAEVDKRVRQLMDSAEGKIIREVVKARKADAMRALGEGGSSRVALATLVESWQSTRPLSSS</sequence>
<comment type="similarity">
    <text evidence="1">Belongs to the UDP-glycosyltransferase family.</text>
</comment>
<protein>
    <submittedName>
        <fullName evidence="4">Uncharacterized protein</fullName>
    </submittedName>
</protein>
<dbReference type="FunFam" id="3.40.50.2000:FF:000095">
    <property type="entry name" value="Glycosyltransferase"/>
    <property type="match status" value="1"/>
</dbReference>
<name>A0AAD5D3S8_AMBAR</name>
<keyword evidence="2" id="KW-0328">Glycosyltransferase</keyword>
<evidence type="ECO:0000256" key="2">
    <source>
        <dbReference type="ARBA" id="ARBA00022676"/>
    </source>
</evidence>
<dbReference type="GO" id="GO:0035251">
    <property type="term" value="F:UDP-glucosyltransferase activity"/>
    <property type="evidence" value="ECO:0007669"/>
    <property type="project" value="InterPro"/>
</dbReference>
<accession>A0AAD5D3S8</accession>
<dbReference type="AlphaFoldDB" id="A0AAD5D3S8"/>
<dbReference type="SUPFAM" id="SSF53756">
    <property type="entry name" value="UDP-Glycosyltransferase/glycogen phosphorylase"/>
    <property type="match status" value="2"/>
</dbReference>
<dbReference type="Pfam" id="PF00201">
    <property type="entry name" value="UDPGT"/>
    <property type="match status" value="2"/>
</dbReference>
<comment type="caution">
    <text evidence="4">The sequence shown here is derived from an EMBL/GenBank/DDBJ whole genome shotgun (WGS) entry which is preliminary data.</text>
</comment>
<dbReference type="Gene3D" id="3.40.50.2000">
    <property type="entry name" value="Glycogen Phosphorylase B"/>
    <property type="match status" value="4"/>
</dbReference>
<dbReference type="EMBL" id="JAMZMK010005445">
    <property type="protein sequence ID" value="KAI7753363.1"/>
    <property type="molecule type" value="Genomic_DNA"/>
</dbReference>